<name>A0A8S1DFV7_9INSE</name>
<dbReference type="GO" id="GO:0004252">
    <property type="term" value="F:serine-type endopeptidase activity"/>
    <property type="evidence" value="ECO:0007669"/>
    <property type="project" value="InterPro"/>
</dbReference>
<dbReference type="GO" id="GO:0006508">
    <property type="term" value="P:proteolysis"/>
    <property type="evidence" value="ECO:0007669"/>
    <property type="project" value="InterPro"/>
</dbReference>
<evidence type="ECO:0000259" key="2">
    <source>
        <dbReference type="PROSITE" id="PS50240"/>
    </source>
</evidence>
<feature type="domain" description="Peptidase S1" evidence="2">
    <location>
        <begin position="72"/>
        <end position="276"/>
    </location>
</feature>
<reference evidence="3 4" key="1">
    <citation type="submission" date="2020-04" db="EMBL/GenBank/DDBJ databases">
        <authorList>
            <person name="Alioto T."/>
            <person name="Alioto T."/>
            <person name="Gomez Garrido J."/>
        </authorList>
    </citation>
    <scope>NUCLEOTIDE SEQUENCE [LARGE SCALE GENOMIC DNA]</scope>
</reference>
<dbReference type="PANTHER" id="PTHR24260:SF145">
    <property type="entry name" value="FI17609P1-RELATED"/>
    <property type="match status" value="1"/>
</dbReference>
<keyword evidence="4" id="KW-1185">Reference proteome</keyword>
<dbReference type="OrthoDB" id="93664at2759"/>
<dbReference type="AlphaFoldDB" id="A0A8S1DFV7"/>
<dbReference type="Proteomes" id="UP000494165">
    <property type="component" value="Unassembled WGS sequence"/>
</dbReference>
<dbReference type="Gene3D" id="1.10.238.270">
    <property type="match status" value="1"/>
</dbReference>
<evidence type="ECO:0000256" key="1">
    <source>
        <dbReference type="ARBA" id="ARBA00023157"/>
    </source>
</evidence>
<keyword evidence="1" id="KW-1015">Disulfide bond</keyword>
<dbReference type="InterPro" id="IPR009003">
    <property type="entry name" value="Peptidase_S1_PA"/>
</dbReference>
<protein>
    <recommendedName>
        <fullName evidence="2">Peptidase S1 domain-containing protein</fullName>
    </recommendedName>
</protein>
<dbReference type="PROSITE" id="PS50240">
    <property type="entry name" value="TRYPSIN_DOM"/>
    <property type="match status" value="1"/>
</dbReference>
<evidence type="ECO:0000313" key="3">
    <source>
        <dbReference type="EMBL" id="CAB3379461.1"/>
    </source>
</evidence>
<dbReference type="FunFam" id="2.40.10.10:FF:000068">
    <property type="entry name" value="transmembrane protease serine 2"/>
    <property type="match status" value="1"/>
</dbReference>
<evidence type="ECO:0000313" key="4">
    <source>
        <dbReference type="Proteomes" id="UP000494165"/>
    </source>
</evidence>
<dbReference type="SUPFAM" id="SSF50494">
    <property type="entry name" value="Trypsin-like serine proteases"/>
    <property type="match status" value="1"/>
</dbReference>
<gene>
    <name evidence="3" type="ORF">CLODIP_2_CD04759</name>
</gene>
<dbReference type="Gene3D" id="2.40.10.10">
    <property type="entry name" value="Trypsin-like serine proteases"/>
    <property type="match status" value="2"/>
</dbReference>
<sequence>MIILQLAGATIAVKWDSEKVKEASMTFPNVQENIETAGNEQDLAPSADEPGAELKQPKEAGRWFRKLLNGKLSGGPEVMRGQFPWQASLVVDQVLFCSGSLVLKNWVLTAAHCVSNYIYLSASAVSVNLGSVTKDDLRSATIQTAKILVHENFNPESLHNNLALLQMSSEAKLIPGFIELVKLPLATEPNKTLEGLMVESSCLTKAETSDKNSGTINKKSHCLKGLSGGSLVFQDKNNTWVQIGIVSFTSSEDCSQGPTGHVRVASHLGWISSRIENGTSALLSAENPSKKPNRIDKNSCRSSNFQKLHECCEKPPADLVPFNPKEKICSKNKEKMSIFNEYILNKGQHSKINFTVFYYDIQTQDLLRHQACFVNCIFSAKGAITDEVQGIINSEAVVRLLKENQKDETWATKVETSFRACENLLFDYHFQLPFVESYGKWCNVTAAVLVQCTQFQLIQVLQSNAWIDYLIY</sequence>
<comment type="caution">
    <text evidence="3">The sequence shown here is derived from an EMBL/GenBank/DDBJ whole genome shotgun (WGS) entry which is preliminary data.</text>
</comment>
<dbReference type="InterPro" id="IPR001254">
    <property type="entry name" value="Trypsin_dom"/>
</dbReference>
<dbReference type="Pfam" id="PF00089">
    <property type="entry name" value="Trypsin"/>
    <property type="match status" value="1"/>
</dbReference>
<proteinExistence type="predicted"/>
<dbReference type="PROSITE" id="PS00134">
    <property type="entry name" value="TRYPSIN_HIS"/>
    <property type="match status" value="1"/>
</dbReference>
<dbReference type="PANTHER" id="PTHR24260">
    <property type="match status" value="1"/>
</dbReference>
<organism evidence="3 4">
    <name type="scientific">Cloeon dipterum</name>
    <dbReference type="NCBI Taxonomy" id="197152"/>
    <lineage>
        <taxon>Eukaryota</taxon>
        <taxon>Metazoa</taxon>
        <taxon>Ecdysozoa</taxon>
        <taxon>Arthropoda</taxon>
        <taxon>Hexapoda</taxon>
        <taxon>Insecta</taxon>
        <taxon>Pterygota</taxon>
        <taxon>Palaeoptera</taxon>
        <taxon>Ephemeroptera</taxon>
        <taxon>Pisciforma</taxon>
        <taxon>Baetidae</taxon>
        <taxon>Cloeon</taxon>
    </lineage>
</organism>
<dbReference type="InterPro" id="IPR051333">
    <property type="entry name" value="CLIP_Serine_Protease"/>
</dbReference>
<dbReference type="InterPro" id="IPR043504">
    <property type="entry name" value="Peptidase_S1_PA_chymotrypsin"/>
</dbReference>
<dbReference type="CDD" id="cd00190">
    <property type="entry name" value="Tryp_SPc"/>
    <property type="match status" value="1"/>
</dbReference>
<accession>A0A8S1DFV7</accession>
<dbReference type="InterPro" id="IPR018114">
    <property type="entry name" value="TRYPSIN_HIS"/>
</dbReference>
<dbReference type="SMART" id="SM00020">
    <property type="entry name" value="Tryp_SPc"/>
    <property type="match status" value="1"/>
</dbReference>
<dbReference type="EMBL" id="CADEPI010000186">
    <property type="protein sequence ID" value="CAB3379461.1"/>
    <property type="molecule type" value="Genomic_DNA"/>
</dbReference>